<protein>
    <submittedName>
        <fullName evidence="2">Tubulin-tyrosine ligase family protein</fullName>
    </submittedName>
</protein>
<dbReference type="STRING" id="312017.Q23TT4"/>
<dbReference type="EMBL" id="GG662633">
    <property type="protein sequence ID" value="EAR99961.1"/>
    <property type="molecule type" value="Genomic_DNA"/>
</dbReference>
<sequence length="818" mass="96286">MEQQKGEIVLEGKYKDFYEFHGVQLYGAGFPAHLVPQLLDKLEKEVFDFTDSFAVQDNQEEETFQSVALENVEKHSKVILIDHQFTFKMEGLRSALESSPELINKLRYELQYFGDKKNIPGITKSDKFECKEVVEFDEQGIVDPTTLDIQKDVVSLSLFDNQVESLDLVRQVLQKLPALKVLFLNYNPVSDTEGFFEKIEEEFPNIELLNSKFTKNATDFGLKFAHFKYNLDKSTKLKTDMIKQLDLQKKGVFRLEDFTVFTAFKNLIHLDLSKNDFKAETDTPKLLNLLSKCSKLKNINLDWEVEMLLWDLYEQGKIKEVCPTLMSVNDRTFAYGKPQPNEEDIRFIIKNIWKIAGNYRLMSEEQMDETSYWYLNDLCGISVQHSDTPNIRMVPFLYAPNNQLKEAKSYTIMWPLEDISAGSCLFRDYLVGFDEKSHRSARLSIWFNVPDDFFIKANQEYKNKLMQTTLYGKKYISEFKSIPAKFVGLNDTLPKQTPLKVITDNSLVSEYLTAPEFQLCKTLEEANVIFLTHCFEETIRDHYMTKFCNQFPDECHIVQKNHLADTVFSTLGQVDWIQPTYNLKTQMNEFVGEYKRRRNTLEDNVWIIKAFNLARSLDMIVTDNLDQIIRQTETLPRLAQKYITNPVTLFGKKIDLRYIVSVRSLEPFEVFIYKVFWIRTSNNDFTNDYRSREIYETHFTVMNYGKKLKQIHYDEFIEEFEKEYTQIKWAAIHDKIKTMVKELFMAVYKKYPGMPHPNCRGSYGMDVMIENGTFQPKLLELTFSPDCERACKYHPHFFNDMFKLFFLNDQEHPNYEKL</sequence>
<accession>Q23TT4</accession>
<keyword evidence="2" id="KW-0436">Ligase</keyword>
<feature type="domain" description="Tubulin--tyrosine ligase-like protein 12 SET-like" evidence="1">
    <location>
        <begin position="339"/>
        <end position="447"/>
    </location>
</feature>
<evidence type="ECO:0000313" key="2">
    <source>
        <dbReference type="EMBL" id="EAR99961.1"/>
    </source>
</evidence>
<reference evidence="3" key="1">
    <citation type="journal article" date="2006" name="PLoS Biol.">
        <title>Macronuclear genome sequence of the ciliate Tetrahymena thermophila, a model eukaryote.</title>
        <authorList>
            <person name="Eisen J.A."/>
            <person name="Coyne R.S."/>
            <person name="Wu M."/>
            <person name="Wu D."/>
            <person name="Thiagarajan M."/>
            <person name="Wortman J.R."/>
            <person name="Badger J.H."/>
            <person name="Ren Q."/>
            <person name="Amedeo P."/>
            <person name="Jones K.M."/>
            <person name="Tallon L.J."/>
            <person name="Delcher A.L."/>
            <person name="Salzberg S.L."/>
            <person name="Silva J.C."/>
            <person name="Haas B.J."/>
            <person name="Majoros W.H."/>
            <person name="Farzad M."/>
            <person name="Carlton J.M."/>
            <person name="Smith R.K. Jr."/>
            <person name="Garg J."/>
            <person name="Pearlman R.E."/>
            <person name="Karrer K.M."/>
            <person name="Sun L."/>
            <person name="Manning G."/>
            <person name="Elde N.C."/>
            <person name="Turkewitz A.P."/>
            <person name="Asai D.J."/>
            <person name="Wilkes D.E."/>
            <person name="Wang Y."/>
            <person name="Cai H."/>
            <person name="Collins K."/>
            <person name="Stewart B.A."/>
            <person name="Lee S.R."/>
            <person name="Wilamowska K."/>
            <person name="Weinberg Z."/>
            <person name="Ruzzo W.L."/>
            <person name="Wloga D."/>
            <person name="Gaertig J."/>
            <person name="Frankel J."/>
            <person name="Tsao C.-C."/>
            <person name="Gorovsky M.A."/>
            <person name="Keeling P.J."/>
            <person name="Waller R.F."/>
            <person name="Patron N.J."/>
            <person name="Cherry J.M."/>
            <person name="Stover N.A."/>
            <person name="Krieger C.J."/>
            <person name="del Toro C."/>
            <person name="Ryder H.F."/>
            <person name="Williamson S.C."/>
            <person name="Barbeau R.A."/>
            <person name="Hamilton E.P."/>
            <person name="Orias E."/>
        </authorList>
    </citation>
    <scope>NUCLEOTIDE SEQUENCE [LARGE SCALE GENOMIC DNA]</scope>
    <source>
        <strain evidence="3">SB210</strain>
    </source>
</reference>
<dbReference type="HOGENOM" id="CLU_018324_0_0_1"/>
<dbReference type="GeneID" id="7834070"/>
<proteinExistence type="predicted"/>
<keyword evidence="3" id="KW-1185">Reference proteome</keyword>
<dbReference type="KEGG" id="tet:TTHERM_00913400"/>
<dbReference type="Pfam" id="PF03133">
    <property type="entry name" value="TTL"/>
    <property type="match status" value="1"/>
</dbReference>
<dbReference type="InterPro" id="IPR032675">
    <property type="entry name" value="LRR_dom_sf"/>
</dbReference>
<dbReference type="AlphaFoldDB" id="Q23TT4"/>
<gene>
    <name evidence="2" type="ORF">TTHERM_00913400</name>
</gene>
<name>Q23TT4_TETTS</name>
<dbReference type="PROSITE" id="PS51221">
    <property type="entry name" value="TTL"/>
    <property type="match status" value="1"/>
</dbReference>
<dbReference type="InParanoid" id="Q23TT4"/>
<dbReference type="SUPFAM" id="SSF52047">
    <property type="entry name" value="RNI-like"/>
    <property type="match status" value="1"/>
</dbReference>
<dbReference type="InterPro" id="IPR027749">
    <property type="entry name" value="TTLL12"/>
</dbReference>
<dbReference type="RefSeq" id="XP_001020206.1">
    <property type="nucleotide sequence ID" value="XM_001020206.1"/>
</dbReference>
<dbReference type="PANTHER" id="PTHR46088">
    <property type="entry name" value="TUBULIN--TYROSINE LIGASE-LIKE PROTEIN 12"/>
    <property type="match status" value="1"/>
</dbReference>
<dbReference type="GO" id="GO:0016874">
    <property type="term" value="F:ligase activity"/>
    <property type="evidence" value="ECO:0007669"/>
    <property type="project" value="UniProtKB-KW"/>
</dbReference>
<dbReference type="Gene3D" id="3.80.10.10">
    <property type="entry name" value="Ribonuclease Inhibitor"/>
    <property type="match status" value="2"/>
</dbReference>
<dbReference type="eggNOG" id="KOG2155">
    <property type="taxonomic scope" value="Eukaryota"/>
</dbReference>
<dbReference type="Pfam" id="PF25556">
    <property type="entry name" value="SET_TTL"/>
    <property type="match status" value="1"/>
</dbReference>
<dbReference type="Gene3D" id="3.30.470.20">
    <property type="entry name" value="ATP-grasp fold, B domain"/>
    <property type="match status" value="1"/>
</dbReference>
<dbReference type="OrthoDB" id="202825at2759"/>
<dbReference type="Proteomes" id="UP000009168">
    <property type="component" value="Unassembled WGS sequence"/>
</dbReference>
<organism evidence="2 3">
    <name type="scientific">Tetrahymena thermophila (strain SB210)</name>
    <dbReference type="NCBI Taxonomy" id="312017"/>
    <lineage>
        <taxon>Eukaryota</taxon>
        <taxon>Sar</taxon>
        <taxon>Alveolata</taxon>
        <taxon>Ciliophora</taxon>
        <taxon>Intramacronucleata</taxon>
        <taxon>Oligohymenophorea</taxon>
        <taxon>Hymenostomatida</taxon>
        <taxon>Tetrahymenina</taxon>
        <taxon>Tetrahymenidae</taxon>
        <taxon>Tetrahymena</taxon>
    </lineage>
</organism>
<dbReference type="InterPro" id="IPR004344">
    <property type="entry name" value="TTL/TTLL_fam"/>
</dbReference>
<dbReference type="OMA" id="QKGDECT"/>
<dbReference type="PANTHER" id="PTHR46088:SF1">
    <property type="entry name" value="TUBULIN--TYROSINE LIGASE-LIKE PROTEIN 12"/>
    <property type="match status" value="1"/>
</dbReference>
<dbReference type="SUPFAM" id="SSF56059">
    <property type="entry name" value="Glutathione synthetase ATP-binding domain-like"/>
    <property type="match status" value="1"/>
</dbReference>
<evidence type="ECO:0000259" key="1">
    <source>
        <dbReference type="Pfam" id="PF25556"/>
    </source>
</evidence>
<dbReference type="InterPro" id="IPR057954">
    <property type="entry name" value="SET_TTL12"/>
</dbReference>
<dbReference type="GO" id="GO:0005737">
    <property type="term" value="C:cytoplasm"/>
    <property type="evidence" value="ECO:0007669"/>
    <property type="project" value="TreeGrafter"/>
</dbReference>
<evidence type="ECO:0000313" key="3">
    <source>
        <dbReference type="Proteomes" id="UP000009168"/>
    </source>
</evidence>